<keyword evidence="2" id="KW-1185">Reference proteome</keyword>
<dbReference type="AlphaFoldDB" id="A0A8K0P456"/>
<reference evidence="1" key="1">
    <citation type="submission" date="2013-04" db="EMBL/GenBank/DDBJ databases">
        <authorList>
            <person name="Qu J."/>
            <person name="Murali S.C."/>
            <person name="Bandaranaike D."/>
            <person name="Bellair M."/>
            <person name="Blankenburg K."/>
            <person name="Chao H."/>
            <person name="Dinh H."/>
            <person name="Doddapaneni H."/>
            <person name="Downs B."/>
            <person name="Dugan-Rocha S."/>
            <person name="Elkadiri S."/>
            <person name="Gnanaolivu R.D."/>
            <person name="Hernandez B."/>
            <person name="Javaid M."/>
            <person name="Jayaseelan J.C."/>
            <person name="Lee S."/>
            <person name="Li M."/>
            <person name="Ming W."/>
            <person name="Munidasa M."/>
            <person name="Muniz J."/>
            <person name="Nguyen L."/>
            <person name="Ongeri F."/>
            <person name="Osuji N."/>
            <person name="Pu L.-L."/>
            <person name="Puazo M."/>
            <person name="Qu C."/>
            <person name="Quiroz J."/>
            <person name="Raj R."/>
            <person name="Weissenberger G."/>
            <person name="Xin Y."/>
            <person name="Zou X."/>
            <person name="Han Y."/>
            <person name="Richards S."/>
            <person name="Worley K."/>
            <person name="Muzny D."/>
            <person name="Gibbs R."/>
        </authorList>
    </citation>
    <scope>NUCLEOTIDE SEQUENCE</scope>
    <source>
        <strain evidence="1">Sampled in the wild</strain>
    </source>
</reference>
<organism evidence="1 2">
    <name type="scientific">Ladona fulva</name>
    <name type="common">Scarce chaser dragonfly</name>
    <name type="synonym">Libellula fulva</name>
    <dbReference type="NCBI Taxonomy" id="123851"/>
    <lineage>
        <taxon>Eukaryota</taxon>
        <taxon>Metazoa</taxon>
        <taxon>Ecdysozoa</taxon>
        <taxon>Arthropoda</taxon>
        <taxon>Hexapoda</taxon>
        <taxon>Insecta</taxon>
        <taxon>Pterygota</taxon>
        <taxon>Palaeoptera</taxon>
        <taxon>Odonata</taxon>
        <taxon>Epiprocta</taxon>
        <taxon>Anisoptera</taxon>
        <taxon>Libelluloidea</taxon>
        <taxon>Libellulidae</taxon>
        <taxon>Ladona</taxon>
    </lineage>
</organism>
<sequence length="130" mass="13692">MVTSVAASRKELKASLPLVGLSPAEQRKSVLLATTLIRLTTPAGFPHVVRGILDSAAQCSFISERCAQLLNAARQRTTSGIGGISQSPVKSHGIANLSFSSISDPTFDVPSPIDVLIGADLFPYVFNGLR</sequence>
<evidence type="ECO:0000313" key="2">
    <source>
        <dbReference type="Proteomes" id="UP000792457"/>
    </source>
</evidence>
<dbReference type="EMBL" id="KZ308567">
    <property type="protein sequence ID" value="KAG8231663.1"/>
    <property type="molecule type" value="Genomic_DNA"/>
</dbReference>
<dbReference type="InterPro" id="IPR021109">
    <property type="entry name" value="Peptidase_aspartic_dom_sf"/>
</dbReference>
<comment type="caution">
    <text evidence="1">The sequence shown here is derived from an EMBL/GenBank/DDBJ whole genome shotgun (WGS) entry which is preliminary data.</text>
</comment>
<dbReference type="SUPFAM" id="SSF50630">
    <property type="entry name" value="Acid proteases"/>
    <property type="match status" value="1"/>
</dbReference>
<dbReference type="OrthoDB" id="8070059at2759"/>
<gene>
    <name evidence="1" type="ORF">J437_LFUL019171</name>
</gene>
<evidence type="ECO:0000313" key="1">
    <source>
        <dbReference type="EMBL" id="KAG8231663.1"/>
    </source>
</evidence>
<reference evidence="1" key="2">
    <citation type="submission" date="2017-10" db="EMBL/GenBank/DDBJ databases">
        <title>Ladona fulva Genome sequencing and assembly.</title>
        <authorList>
            <person name="Murali S."/>
            <person name="Richards S."/>
            <person name="Bandaranaike D."/>
            <person name="Bellair M."/>
            <person name="Blankenburg K."/>
            <person name="Chao H."/>
            <person name="Dinh H."/>
            <person name="Doddapaneni H."/>
            <person name="Dugan-Rocha S."/>
            <person name="Elkadiri S."/>
            <person name="Gnanaolivu R."/>
            <person name="Hernandez B."/>
            <person name="Skinner E."/>
            <person name="Javaid M."/>
            <person name="Lee S."/>
            <person name="Li M."/>
            <person name="Ming W."/>
            <person name="Munidasa M."/>
            <person name="Muniz J."/>
            <person name="Nguyen L."/>
            <person name="Hughes D."/>
            <person name="Osuji N."/>
            <person name="Pu L.-L."/>
            <person name="Puazo M."/>
            <person name="Qu C."/>
            <person name="Quiroz J."/>
            <person name="Raj R."/>
            <person name="Weissenberger G."/>
            <person name="Xin Y."/>
            <person name="Zou X."/>
            <person name="Han Y."/>
            <person name="Worley K."/>
            <person name="Muzny D."/>
            <person name="Gibbs R."/>
        </authorList>
    </citation>
    <scope>NUCLEOTIDE SEQUENCE</scope>
    <source>
        <strain evidence="1">Sampled in the wild</strain>
    </source>
</reference>
<protein>
    <submittedName>
        <fullName evidence="1">Uncharacterized protein</fullName>
    </submittedName>
</protein>
<name>A0A8K0P456_LADFU</name>
<dbReference type="Proteomes" id="UP000792457">
    <property type="component" value="Unassembled WGS sequence"/>
</dbReference>
<accession>A0A8K0P456</accession>
<proteinExistence type="predicted"/>